<organism evidence="2 3">
    <name type="scientific">Anaeromonas frigoriresistens</name>
    <dbReference type="NCBI Taxonomy" id="2683708"/>
    <lineage>
        <taxon>Bacteria</taxon>
        <taxon>Bacillati</taxon>
        <taxon>Bacillota</taxon>
        <taxon>Tissierellia</taxon>
        <taxon>Tissierellales</taxon>
        <taxon>Thermohalobacteraceae</taxon>
        <taxon>Anaeromonas</taxon>
    </lineage>
</organism>
<evidence type="ECO:0000313" key="2">
    <source>
        <dbReference type="EMBL" id="MBS4538645.1"/>
    </source>
</evidence>
<feature type="transmembrane region" description="Helical" evidence="1">
    <location>
        <begin position="29"/>
        <end position="47"/>
    </location>
</feature>
<proteinExistence type="predicted"/>
<feature type="transmembrane region" description="Helical" evidence="1">
    <location>
        <begin position="53"/>
        <end position="73"/>
    </location>
</feature>
<name>A0A942UW64_9FIRM</name>
<dbReference type="EMBL" id="WSFT01000036">
    <property type="protein sequence ID" value="MBS4538645.1"/>
    <property type="molecule type" value="Genomic_DNA"/>
</dbReference>
<dbReference type="InterPro" id="IPR020258">
    <property type="entry name" value="Uncharacterised_YbeF"/>
</dbReference>
<keyword evidence="1" id="KW-1133">Transmembrane helix</keyword>
<keyword evidence="1" id="KW-0812">Transmembrane</keyword>
<reference evidence="2" key="1">
    <citation type="submission" date="2019-12" db="EMBL/GenBank/DDBJ databases">
        <title>Clostridiaceae gen. nov. sp. nov., isolated from sediment in Xinjiang, China.</title>
        <authorList>
            <person name="Zhang R."/>
        </authorList>
    </citation>
    <scope>NUCLEOTIDE SEQUENCE</scope>
    <source>
        <strain evidence="2">D2Q-11</strain>
    </source>
</reference>
<dbReference type="RefSeq" id="WP_203366565.1">
    <property type="nucleotide sequence ID" value="NZ_WSFT01000036.1"/>
</dbReference>
<keyword evidence="3" id="KW-1185">Reference proteome</keyword>
<dbReference type="AlphaFoldDB" id="A0A942UW64"/>
<dbReference type="Pfam" id="PF10852">
    <property type="entry name" value="DUF2651"/>
    <property type="match status" value="1"/>
</dbReference>
<gene>
    <name evidence="2" type="ORF">GOQ27_09225</name>
</gene>
<dbReference type="Proteomes" id="UP000724672">
    <property type="component" value="Unassembled WGS sequence"/>
</dbReference>
<keyword evidence="1" id="KW-0472">Membrane</keyword>
<sequence length="82" mass="9513">MEFILVLMIFPAIIIFLSMIATLITKKFFILPIITFITFLVLTYTIFNDTFLIWVIIYTALSLIVSVSTLFIMNKENKNKGK</sequence>
<protein>
    <submittedName>
        <fullName evidence="2">DUF2651 family protein</fullName>
    </submittedName>
</protein>
<feature type="transmembrane region" description="Helical" evidence="1">
    <location>
        <begin position="6"/>
        <end position="24"/>
    </location>
</feature>
<evidence type="ECO:0000313" key="3">
    <source>
        <dbReference type="Proteomes" id="UP000724672"/>
    </source>
</evidence>
<comment type="caution">
    <text evidence="2">The sequence shown here is derived from an EMBL/GenBank/DDBJ whole genome shotgun (WGS) entry which is preliminary data.</text>
</comment>
<accession>A0A942UW64</accession>
<evidence type="ECO:0000256" key="1">
    <source>
        <dbReference type="SAM" id="Phobius"/>
    </source>
</evidence>